<accession>A0ABV0JWK4</accession>
<organism evidence="1 2">
    <name type="scientific">Funiculus sociatus GB2-A5</name>
    <dbReference type="NCBI Taxonomy" id="2933946"/>
    <lineage>
        <taxon>Bacteria</taxon>
        <taxon>Bacillati</taxon>
        <taxon>Cyanobacteriota</taxon>
        <taxon>Cyanophyceae</taxon>
        <taxon>Coleofasciculales</taxon>
        <taxon>Coleofasciculaceae</taxon>
        <taxon>Funiculus</taxon>
    </lineage>
</organism>
<evidence type="ECO:0000313" key="1">
    <source>
        <dbReference type="EMBL" id="MEP0867836.1"/>
    </source>
</evidence>
<reference evidence="1 2" key="1">
    <citation type="submission" date="2022-04" db="EMBL/GenBank/DDBJ databases">
        <title>Positive selection, recombination, and allopatry shape intraspecific diversity of widespread and dominant cyanobacteria.</title>
        <authorList>
            <person name="Wei J."/>
            <person name="Shu W."/>
            <person name="Hu C."/>
        </authorList>
    </citation>
    <scope>NUCLEOTIDE SEQUENCE [LARGE SCALE GENOMIC DNA]</scope>
    <source>
        <strain evidence="1 2">GB2-A5</strain>
    </source>
</reference>
<keyword evidence="2" id="KW-1185">Reference proteome</keyword>
<evidence type="ECO:0000313" key="2">
    <source>
        <dbReference type="Proteomes" id="UP001442494"/>
    </source>
</evidence>
<dbReference type="RefSeq" id="WP_190420376.1">
    <property type="nucleotide sequence ID" value="NZ_JAMPKK010000089.1"/>
</dbReference>
<gene>
    <name evidence="1" type="ORF">NDI37_25660</name>
</gene>
<proteinExistence type="predicted"/>
<sequence>MTFEWSEYLNLDKKLASEATTSAPLEAELRGSTHLAYYAAFNLVKKHLEDNI</sequence>
<dbReference type="EMBL" id="JAMPKK010000089">
    <property type="protein sequence ID" value="MEP0867836.1"/>
    <property type="molecule type" value="Genomic_DNA"/>
</dbReference>
<comment type="caution">
    <text evidence="1">The sequence shown here is derived from an EMBL/GenBank/DDBJ whole genome shotgun (WGS) entry which is preliminary data.</text>
</comment>
<name>A0ABV0JWK4_9CYAN</name>
<evidence type="ECO:0008006" key="3">
    <source>
        <dbReference type="Google" id="ProtNLM"/>
    </source>
</evidence>
<protein>
    <recommendedName>
        <fullName evidence="3">HEPN domain-containing protein</fullName>
    </recommendedName>
</protein>
<dbReference type="Proteomes" id="UP001442494">
    <property type="component" value="Unassembled WGS sequence"/>
</dbReference>